<dbReference type="InterPro" id="IPR036291">
    <property type="entry name" value="NAD(P)-bd_dom_sf"/>
</dbReference>
<dbReference type="PROSITE" id="PS00061">
    <property type="entry name" value="ADH_SHORT"/>
    <property type="match status" value="1"/>
</dbReference>
<evidence type="ECO:0000256" key="1">
    <source>
        <dbReference type="ARBA" id="ARBA00006484"/>
    </source>
</evidence>
<accession>A0A6A6AX56</accession>
<dbReference type="InterPro" id="IPR020904">
    <property type="entry name" value="Sc_DH/Rdtase_CS"/>
</dbReference>
<dbReference type="PRINTS" id="PR00080">
    <property type="entry name" value="SDRFAMILY"/>
</dbReference>
<proteinExistence type="inferred from homology"/>
<gene>
    <name evidence="3" type="ORF">K452DRAFT_330156</name>
</gene>
<dbReference type="RefSeq" id="XP_033391283.1">
    <property type="nucleotide sequence ID" value="XM_033545101.1"/>
</dbReference>
<dbReference type="EMBL" id="ML995570">
    <property type="protein sequence ID" value="KAF2135565.1"/>
    <property type="molecule type" value="Genomic_DNA"/>
</dbReference>
<evidence type="ECO:0000313" key="3">
    <source>
        <dbReference type="EMBL" id="KAF2135565.1"/>
    </source>
</evidence>
<dbReference type="Proteomes" id="UP000799438">
    <property type="component" value="Unassembled WGS sequence"/>
</dbReference>
<dbReference type="SUPFAM" id="SSF51735">
    <property type="entry name" value="NAD(P)-binding Rossmann-fold domains"/>
    <property type="match status" value="1"/>
</dbReference>
<dbReference type="OrthoDB" id="417891at2759"/>
<sequence>MSPSKRLEDKVAVITGASSGLGRAIALAFHREGAQVIVADLQESVDGKVSTAKAISLNGGRARFVRTDATSHFDMENLIRRTVSEFGRVDIYINNAGVPGDLLHPRPIWQADVETWDETFAVNARGVMLGCKYAAAQMIKQDPHPSGDRGWIINIADAYGLHGKQSTAIYSASKHAVVGLTKSVALDCAPFRVHCNAICPGYLRTPMTETIFTDDRNYPFRGLGLPDDVAKVAVFLASEDNTWMTGSAVEVDGGYNAL</sequence>
<dbReference type="PRINTS" id="PR00081">
    <property type="entry name" value="GDHRDH"/>
</dbReference>
<dbReference type="InterPro" id="IPR002347">
    <property type="entry name" value="SDR_fam"/>
</dbReference>
<dbReference type="PANTHER" id="PTHR42760:SF124">
    <property type="entry name" value="SHORT-CHAIN DEHYDROGENASE_REDUCTASE"/>
    <property type="match status" value="1"/>
</dbReference>
<organism evidence="3 4">
    <name type="scientific">Aplosporella prunicola CBS 121167</name>
    <dbReference type="NCBI Taxonomy" id="1176127"/>
    <lineage>
        <taxon>Eukaryota</taxon>
        <taxon>Fungi</taxon>
        <taxon>Dikarya</taxon>
        <taxon>Ascomycota</taxon>
        <taxon>Pezizomycotina</taxon>
        <taxon>Dothideomycetes</taxon>
        <taxon>Dothideomycetes incertae sedis</taxon>
        <taxon>Botryosphaeriales</taxon>
        <taxon>Aplosporellaceae</taxon>
        <taxon>Aplosporella</taxon>
    </lineage>
</organism>
<dbReference type="Pfam" id="PF13561">
    <property type="entry name" value="adh_short_C2"/>
    <property type="match status" value="1"/>
</dbReference>
<reference evidence="3" key="1">
    <citation type="journal article" date="2020" name="Stud. Mycol.">
        <title>101 Dothideomycetes genomes: a test case for predicting lifestyles and emergence of pathogens.</title>
        <authorList>
            <person name="Haridas S."/>
            <person name="Albert R."/>
            <person name="Binder M."/>
            <person name="Bloem J."/>
            <person name="Labutti K."/>
            <person name="Salamov A."/>
            <person name="Andreopoulos B."/>
            <person name="Baker S."/>
            <person name="Barry K."/>
            <person name="Bills G."/>
            <person name="Bluhm B."/>
            <person name="Cannon C."/>
            <person name="Castanera R."/>
            <person name="Culley D."/>
            <person name="Daum C."/>
            <person name="Ezra D."/>
            <person name="Gonzalez J."/>
            <person name="Henrissat B."/>
            <person name="Kuo A."/>
            <person name="Liang C."/>
            <person name="Lipzen A."/>
            <person name="Lutzoni F."/>
            <person name="Magnuson J."/>
            <person name="Mondo S."/>
            <person name="Nolan M."/>
            <person name="Ohm R."/>
            <person name="Pangilinan J."/>
            <person name="Park H.-J."/>
            <person name="Ramirez L."/>
            <person name="Alfaro M."/>
            <person name="Sun H."/>
            <person name="Tritt A."/>
            <person name="Yoshinaga Y."/>
            <person name="Zwiers L.-H."/>
            <person name="Turgeon B."/>
            <person name="Goodwin S."/>
            <person name="Spatafora J."/>
            <person name="Crous P."/>
            <person name="Grigoriev I."/>
        </authorList>
    </citation>
    <scope>NUCLEOTIDE SEQUENCE</scope>
    <source>
        <strain evidence="3">CBS 121167</strain>
    </source>
</reference>
<dbReference type="Gene3D" id="3.40.50.720">
    <property type="entry name" value="NAD(P)-binding Rossmann-like Domain"/>
    <property type="match status" value="1"/>
</dbReference>
<evidence type="ECO:0000256" key="2">
    <source>
        <dbReference type="ARBA" id="ARBA00022857"/>
    </source>
</evidence>
<evidence type="ECO:0000313" key="4">
    <source>
        <dbReference type="Proteomes" id="UP000799438"/>
    </source>
</evidence>
<dbReference type="AlphaFoldDB" id="A0A6A6AX56"/>
<comment type="similarity">
    <text evidence="1">Belongs to the short-chain dehydrogenases/reductases (SDR) family.</text>
</comment>
<dbReference type="PANTHER" id="PTHR42760">
    <property type="entry name" value="SHORT-CHAIN DEHYDROGENASES/REDUCTASES FAMILY MEMBER"/>
    <property type="match status" value="1"/>
</dbReference>
<dbReference type="CDD" id="cd05233">
    <property type="entry name" value="SDR_c"/>
    <property type="match status" value="1"/>
</dbReference>
<keyword evidence="4" id="KW-1185">Reference proteome</keyword>
<dbReference type="FunFam" id="3.40.50.720:FF:000084">
    <property type="entry name" value="Short-chain dehydrogenase reductase"/>
    <property type="match status" value="1"/>
</dbReference>
<dbReference type="GeneID" id="54302596"/>
<name>A0A6A6AX56_9PEZI</name>
<dbReference type="GO" id="GO:0016616">
    <property type="term" value="F:oxidoreductase activity, acting on the CH-OH group of donors, NAD or NADP as acceptor"/>
    <property type="evidence" value="ECO:0007669"/>
    <property type="project" value="TreeGrafter"/>
</dbReference>
<keyword evidence="2" id="KW-0521">NADP</keyword>
<protein>
    <submittedName>
        <fullName evidence="3">Uncharacterized protein</fullName>
    </submittedName>
</protein>